<feature type="compositionally biased region" description="Basic and acidic residues" evidence="4">
    <location>
        <begin position="664"/>
        <end position="674"/>
    </location>
</feature>
<proteinExistence type="predicted"/>
<dbReference type="InterPro" id="IPR037066">
    <property type="entry name" value="Plug_dom_sf"/>
</dbReference>
<evidence type="ECO:0000313" key="6">
    <source>
        <dbReference type="EMBL" id="PCG10053.1"/>
    </source>
</evidence>
<evidence type="ECO:0000256" key="5">
    <source>
        <dbReference type="SAM" id="SignalP"/>
    </source>
</evidence>
<dbReference type="EMBL" id="NWVD01000001">
    <property type="protein sequence ID" value="PCG10053.1"/>
    <property type="molecule type" value="Genomic_DNA"/>
</dbReference>
<feature type="signal peptide" evidence="5">
    <location>
        <begin position="1"/>
        <end position="22"/>
    </location>
</feature>
<feature type="region of interest" description="Disordered" evidence="4">
    <location>
        <begin position="654"/>
        <end position="735"/>
    </location>
</feature>
<dbReference type="PANTHER" id="PTHR47234">
    <property type="match status" value="1"/>
</dbReference>
<keyword evidence="5" id="KW-0732">Signal</keyword>
<reference evidence="6 7" key="1">
    <citation type="submission" date="2017-09" db="EMBL/GenBank/DDBJ databases">
        <title>Sphingomonas ginsenosidimutans KACC 14949, whole genome shotgun sequence.</title>
        <authorList>
            <person name="Feng G."/>
            <person name="Zhu H."/>
        </authorList>
    </citation>
    <scope>NUCLEOTIDE SEQUENCE [LARGE SCALE GENOMIC DNA]</scope>
    <source>
        <strain evidence="6 7">KACC 14949</strain>
    </source>
</reference>
<dbReference type="Gene3D" id="2.170.130.10">
    <property type="entry name" value="TonB-dependent receptor, plug domain"/>
    <property type="match status" value="1"/>
</dbReference>
<dbReference type="Proteomes" id="UP000218784">
    <property type="component" value="Unassembled WGS sequence"/>
</dbReference>
<dbReference type="RefSeq" id="WP_096609563.1">
    <property type="nucleotide sequence ID" value="NZ_NWVD01000001.1"/>
</dbReference>
<dbReference type="AlphaFoldDB" id="A0A2A4I1B0"/>
<evidence type="ECO:0000256" key="1">
    <source>
        <dbReference type="ARBA" id="ARBA00004442"/>
    </source>
</evidence>
<dbReference type="SUPFAM" id="SSF56935">
    <property type="entry name" value="Porins"/>
    <property type="match status" value="1"/>
</dbReference>
<comment type="caution">
    <text evidence="6">The sequence shown here is derived from an EMBL/GenBank/DDBJ whole genome shotgun (WGS) entry which is preliminary data.</text>
</comment>
<sequence>MVRSGGAALAVAVAGAVPAAAAQDAPAAADARGEVVVVGKRLRGSAIGEVAPVAALDAQALRALGASNMKELADRLKPLAQSVTGEDPAYLLNGRRISGFAEVQNLPPEAIERTEILSEQDAPRFGFSPTVRVMNVITKKHFRALSTVQVSGTTTAGGGATSYSEATATRIDDARRASLTLSYFHFTPVLQSQRDIEADPDTPFSLAGTVARADGGSMDPRLDALAGRTVTRAAVPADPALRGSPAAYRAVAGSADINPYRTLQSRVDTLRIDGTIGAPLSRTVDASLNINAEGQRQGALTGLAPVTLAVPAGNGALPFGDDLLLSRFLPGDPLRQRTTSLTLHAGATVQGGWDDWAWNVTGNYDRARQAVRSDQALAPGEWQSAVTAGADPFAAPPAGAATRIAVASRTVTTTFGGKAVASGPVLRLPAGRVQMTLAAGYARSASAPTGGQGPAAALTRTSSDASVTAIVPIASAERGALAFVGKLSANGTIGMADVSDYGRLTSSSYGLAWAPARPVQVTLSVSDAATAPAIVLLTAPLVTTPNVPVFDFLTGQSVLATTTIGGNPALAAERRRVTTVGVTVSPIKAREWRIGLSYVDTRIRNQAFAPNDASVALQRAFPALFGRDGAGTLTTLDLRSLNLARERERKLLLTTDLSTPLGRKPPEPAKRAEGDTTTPPPPPKPRPTLFVNGTVTYRLDDRVTPRDGQAPLDLLAGDTLDGTGGRPRWQLDGTVGGAIGPVTPGVYARIQGPTRARSTIAASDLSYSGRTWLTAYVTLDAGALVARPWAKRLSVALVAENLLNSRIAVRDRTGATPYRYQPGLIDPLGQQVRIMARKLF</sequence>
<dbReference type="Gene3D" id="2.40.170.20">
    <property type="entry name" value="TonB-dependent receptor, beta-barrel domain"/>
    <property type="match status" value="1"/>
</dbReference>
<keyword evidence="3" id="KW-0998">Cell outer membrane</keyword>
<name>A0A2A4I1B0_9SPHN</name>
<evidence type="ECO:0000256" key="3">
    <source>
        <dbReference type="ARBA" id="ARBA00023237"/>
    </source>
</evidence>
<feature type="chain" id="PRO_5012788407" evidence="5">
    <location>
        <begin position="23"/>
        <end position="840"/>
    </location>
</feature>
<keyword evidence="2" id="KW-0472">Membrane</keyword>
<evidence type="ECO:0000256" key="2">
    <source>
        <dbReference type="ARBA" id="ARBA00023136"/>
    </source>
</evidence>
<protein>
    <submittedName>
        <fullName evidence="6">TonB-dependent receptor</fullName>
    </submittedName>
</protein>
<dbReference type="PANTHER" id="PTHR47234:SF1">
    <property type="entry name" value="TONB-DEPENDENT RECEPTOR"/>
    <property type="match status" value="1"/>
</dbReference>
<feature type="compositionally biased region" description="Low complexity" evidence="4">
    <location>
        <begin position="712"/>
        <end position="721"/>
    </location>
</feature>
<organism evidence="6 7">
    <name type="scientific">Sphingomonas ginsenosidimutans</name>
    <dbReference type="NCBI Taxonomy" id="862134"/>
    <lineage>
        <taxon>Bacteria</taxon>
        <taxon>Pseudomonadati</taxon>
        <taxon>Pseudomonadota</taxon>
        <taxon>Alphaproteobacteria</taxon>
        <taxon>Sphingomonadales</taxon>
        <taxon>Sphingomonadaceae</taxon>
        <taxon>Sphingomonas</taxon>
    </lineage>
</organism>
<keyword evidence="6" id="KW-0675">Receptor</keyword>
<comment type="subcellular location">
    <subcellularLocation>
        <location evidence="1">Cell outer membrane</location>
    </subcellularLocation>
</comment>
<gene>
    <name evidence="6" type="ORF">COA17_00860</name>
</gene>
<accession>A0A2A4I1B0</accession>
<dbReference type="GO" id="GO:0009279">
    <property type="term" value="C:cell outer membrane"/>
    <property type="evidence" value="ECO:0007669"/>
    <property type="project" value="UniProtKB-SubCell"/>
</dbReference>
<evidence type="ECO:0000313" key="7">
    <source>
        <dbReference type="Proteomes" id="UP000218784"/>
    </source>
</evidence>
<keyword evidence="7" id="KW-1185">Reference proteome</keyword>
<dbReference type="InterPro" id="IPR036942">
    <property type="entry name" value="Beta-barrel_TonB_sf"/>
</dbReference>
<evidence type="ECO:0000256" key="4">
    <source>
        <dbReference type="SAM" id="MobiDB-lite"/>
    </source>
</evidence>